<dbReference type="Proteomes" id="UP000008837">
    <property type="component" value="Unassembled WGS sequence"/>
</dbReference>
<protein>
    <submittedName>
        <fullName evidence="7">Uncharacterized protein</fullName>
    </submittedName>
</protein>
<feature type="transmembrane region" description="Helical" evidence="6">
    <location>
        <begin position="251"/>
        <end position="269"/>
    </location>
</feature>
<dbReference type="GeneID" id="5854097"/>
<dbReference type="Pfam" id="PF01184">
    <property type="entry name" value="Gpr1_Fun34_YaaH"/>
    <property type="match status" value="1"/>
</dbReference>
<comment type="caution">
    <text evidence="7">The sequence shown here is derived from an EMBL/GenBank/DDBJ whole genome shotgun (WGS) entry which is preliminary data.</text>
</comment>
<comment type="subcellular location">
    <subcellularLocation>
        <location evidence="1">Membrane</location>
        <topology evidence="1">Multi-pass membrane protein</topology>
    </subcellularLocation>
</comment>
<keyword evidence="3 6" id="KW-0812">Transmembrane</keyword>
<evidence type="ECO:0000256" key="5">
    <source>
        <dbReference type="ARBA" id="ARBA00023136"/>
    </source>
</evidence>
<organism evidence="7 8">
    <name type="scientific">Malassezia globosa (strain ATCC MYA-4612 / CBS 7966)</name>
    <name type="common">Dandruff-associated fungus</name>
    <dbReference type="NCBI Taxonomy" id="425265"/>
    <lineage>
        <taxon>Eukaryota</taxon>
        <taxon>Fungi</taxon>
        <taxon>Dikarya</taxon>
        <taxon>Basidiomycota</taxon>
        <taxon>Ustilaginomycotina</taxon>
        <taxon>Malasseziomycetes</taxon>
        <taxon>Malasseziales</taxon>
        <taxon>Malasseziaceae</taxon>
        <taxon>Malassezia</taxon>
    </lineage>
</organism>
<dbReference type="InParanoid" id="A8Q7H9"/>
<keyword evidence="4 6" id="KW-1133">Transmembrane helix</keyword>
<dbReference type="InterPro" id="IPR000791">
    <property type="entry name" value="Gpr1/Fun34/SatP-like"/>
</dbReference>
<evidence type="ECO:0000256" key="6">
    <source>
        <dbReference type="SAM" id="Phobius"/>
    </source>
</evidence>
<reference evidence="7 8" key="1">
    <citation type="journal article" date="2007" name="Proc. Natl. Acad. Sci. U.S.A.">
        <title>Dandruff-associated Malassezia genomes reveal convergent and divergent virulence traits shared with plant and human fungal pathogens.</title>
        <authorList>
            <person name="Xu J."/>
            <person name="Saunders C.W."/>
            <person name="Hu P."/>
            <person name="Grant R.A."/>
            <person name="Boekhout T."/>
            <person name="Kuramae E.E."/>
            <person name="Kronstad J.W."/>
            <person name="Deangelis Y.M."/>
            <person name="Reeder N.L."/>
            <person name="Johnstone K.R."/>
            <person name="Leland M."/>
            <person name="Fieno A.M."/>
            <person name="Begley W.M."/>
            <person name="Sun Y."/>
            <person name="Lacey M.P."/>
            <person name="Chaudhary T."/>
            <person name="Keough T."/>
            <person name="Chu L."/>
            <person name="Sears R."/>
            <person name="Yuan B."/>
            <person name="Dawson T.L.Jr."/>
        </authorList>
    </citation>
    <scope>NUCLEOTIDE SEQUENCE [LARGE SCALE GENOMIC DNA]</scope>
    <source>
        <strain evidence="8">ATCC MYA-4612 / CBS 7966</strain>
    </source>
</reference>
<dbReference type="FunCoup" id="A8Q7H9">
    <property type="interactions" value="27"/>
</dbReference>
<dbReference type="KEGG" id="mgl:MGL_3073"/>
<name>A8Q7H9_MALGO</name>
<dbReference type="PANTHER" id="PTHR31123">
    <property type="entry name" value="ACCUMULATION OF DYADS PROTEIN 2-RELATED"/>
    <property type="match status" value="1"/>
</dbReference>
<dbReference type="InterPro" id="IPR051633">
    <property type="entry name" value="AceTr"/>
</dbReference>
<keyword evidence="8" id="KW-1185">Reference proteome</keyword>
<dbReference type="STRING" id="425265.A8Q7H9"/>
<dbReference type="NCBIfam" id="NF038013">
    <property type="entry name" value="AceTr_1"/>
    <property type="match status" value="1"/>
</dbReference>
<dbReference type="VEuPathDB" id="FungiDB:MGL_3073"/>
<gene>
    <name evidence="7" type="ORF">MGL_3073</name>
</gene>
<dbReference type="GO" id="GO:0015123">
    <property type="term" value="F:acetate transmembrane transporter activity"/>
    <property type="evidence" value="ECO:0007669"/>
    <property type="project" value="TreeGrafter"/>
</dbReference>
<proteinExistence type="inferred from homology"/>
<feature type="transmembrane region" description="Helical" evidence="6">
    <location>
        <begin position="220"/>
        <end position="239"/>
    </location>
</feature>
<evidence type="ECO:0000256" key="2">
    <source>
        <dbReference type="ARBA" id="ARBA00005587"/>
    </source>
</evidence>
<sequence length="304" mass="33412">MADENVTDQKFMNDLGHIIDVHNQYEDQYKATVQKITSRMSKKERNTAVDAASYGYGPLAFLRFPQGTGHLAFGGEMQPGMFRSIHDRKIANPAPLGFCGFALSTFVLSLINVGTLNLKNLSILVCLGFVYGGLIQILSGMWEMAIGNTFGATTFTSYGAFWISYALLIMPSKSLNIMEAIKVAEGGYGELQTVGLYYMGWFVFTTLMTMLTLKSTIAMFLLFFSLDLCYLFSGVSYLYNDGNEPQAALLRVSGAFGLVASFSAWYNAFSGVADNTNSLFVLPALHFPWTSGSSIKKLDESHIA</sequence>
<feature type="transmembrane region" description="Helical" evidence="6">
    <location>
        <begin position="120"/>
        <end position="138"/>
    </location>
</feature>
<evidence type="ECO:0000256" key="3">
    <source>
        <dbReference type="ARBA" id="ARBA00022692"/>
    </source>
</evidence>
<comment type="similarity">
    <text evidence="2">Belongs to the acetate uptake transporter (AceTr) (TC 2.A.96) family.</text>
</comment>
<dbReference type="OrthoDB" id="3648309at2759"/>
<dbReference type="GO" id="GO:0005886">
    <property type="term" value="C:plasma membrane"/>
    <property type="evidence" value="ECO:0007669"/>
    <property type="project" value="TreeGrafter"/>
</dbReference>
<feature type="transmembrane region" description="Helical" evidence="6">
    <location>
        <begin position="150"/>
        <end position="170"/>
    </location>
</feature>
<dbReference type="OMA" id="WKKGNTF"/>
<accession>A8Q7H9</accession>
<evidence type="ECO:0000256" key="4">
    <source>
        <dbReference type="ARBA" id="ARBA00022989"/>
    </source>
</evidence>
<feature type="transmembrane region" description="Helical" evidence="6">
    <location>
        <begin position="195"/>
        <end position="213"/>
    </location>
</feature>
<evidence type="ECO:0000313" key="7">
    <source>
        <dbReference type="EMBL" id="EDP42315.1"/>
    </source>
</evidence>
<evidence type="ECO:0000256" key="1">
    <source>
        <dbReference type="ARBA" id="ARBA00004141"/>
    </source>
</evidence>
<dbReference type="EMBL" id="AAYY01000011">
    <property type="protein sequence ID" value="EDP42315.1"/>
    <property type="molecule type" value="Genomic_DNA"/>
</dbReference>
<dbReference type="AlphaFoldDB" id="A8Q7H9"/>
<evidence type="ECO:0000313" key="8">
    <source>
        <dbReference type="Proteomes" id="UP000008837"/>
    </source>
</evidence>
<dbReference type="RefSeq" id="XP_001729529.1">
    <property type="nucleotide sequence ID" value="XM_001729477.1"/>
</dbReference>
<dbReference type="PANTHER" id="PTHR31123:SF1">
    <property type="entry name" value="ACCUMULATION OF DYADS PROTEIN 2-RELATED"/>
    <property type="match status" value="1"/>
</dbReference>
<keyword evidence="5 6" id="KW-0472">Membrane</keyword>
<feature type="transmembrane region" description="Helical" evidence="6">
    <location>
        <begin position="90"/>
        <end position="114"/>
    </location>
</feature>